<protein>
    <submittedName>
        <fullName evidence="2">Uncharacterized protein</fullName>
    </submittedName>
</protein>
<feature type="region of interest" description="Disordered" evidence="1">
    <location>
        <begin position="1"/>
        <end position="54"/>
    </location>
</feature>
<name>A0A927E461_KLEPN</name>
<gene>
    <name evidence="2" type="ORF">IE980_25465</name>
</gene>
<reference evidence="2" key="1">
    <citation type="submission" date="2020-07" db="EMBL/GenBank/DDBJ databases">
        <title>Clinical and genomic characterization of carbapenemase-producing Enterobacterales causing secondary infections during the COVID-19 crisis at a New York City hospital.</title>
        <authorList>
            <person name="Gomez-Simmonds A."/>
            <person name="Annavajhala M.K."/>
            <person name="Uhlemann A.-C."/>
        </authorList>
    </citation>
    <scope>NUCLEOTIDE SEQUENCE</scope>
    <source>
        <strain evidence="2">KP1828</strain>
    </source>
</reference>
<evidence type="ECO:0000256" key="1">
    <source>
        <dbReference type="SAM" id="MobiDB-lite"/>
    </source>
</evidence>
<sequence length="67" mass="7068">MLAMPNAAGSRPLGDLLPLQPRPARLSPALPAVHSPAAASRHLSRPLPAKAASPGIGWWRSMTIARR</sequence>
<comment type="caution">
    <text evidence="2">The sequence shown here is derived from an EMBL/GenBank/DDBJ whole genome shotgun (WGS) entry which is preliminary data.</text>
</comment>
<proteinExistence type="predicted"/>
<organism evidence="2 3">
    <name type="scientific">Klebsiella pneumoniae</name>
    <dbReference type="NCBI Taxonomy" id="573"/>
    <lineage>
        <taxon>Bacteria</taxon>
        <taxon>Pseudomonadati</taxon>
        <taxon>Pseudomonadota</taxon>
        <taxon>Gammaproteobacteria</taxon>
        <taxon>Enterobacterales</taxon>
        <taxon>Enterobacteriaceae</taxon>
        <taxon>Klebsiella/Raoultella group</taxon>
        <taxon>Klebsiella</taxon>
        <taxon>Klebsiella pneumoniae complex</taxon>
    </lineage>
</organism>
<dbReference type="EMBL" id="JACXSX010000001">
    <property type="protein sequence ID" value="MBD3744311.1"/>
    <property type="molecule type" value="Genomic_DNA"/>
</dbReference>
<dbReference type="AlphaFoldDB" id="A0A927E461"/>
<evidence type="ECO:0000313" key="3">
    <source>
        <dbReference type="Proteomes" id="UP000623974"/>
    </source>
</evidence>
<accession>A0A927E461</accession>
<dbReference type="Proteomes" id="UP000623974">
    <property type="component" value="Unassembled WGS sequence"/>
</dbReference>
<evidence type="ECO:0000313" key="2">
    <source>
        <dbReference type="EMBL" id="MBD3744311.1"/>
    </source>
</evidence>
<feature type="compositionally biased region" description="Low complexity" evidence="1">
    <location>
        <begin position="16"/>
        <end position="32"/>
    </location>
</feature>